<dbReference type="InterPro" id="IPR000866">
    <property type="entry name" value="AhpC/TSA"/>
</dbReference>
<dbReference type="GO" id="GO:0016209">
    <property type="term" value="F:antioxidant activity"/>
    <property type="evidence" value="ECO:0007669"/>
    <property type="project" value="InterPro"/>
</dbReference>
<comment type="caution">
    <text evidence="3">The sequence shown here is derived from an EMBL/GenBank/DDBJ whole genome shotgun (WGS) entry which is preliminary data.</text>
</comment>
<dbReference type="Proteomes" id="UP000261174">
    <property type="component" value="Unassembled WGS sequence"/>
</dbReference>
<dbReference type="EMBL" id="QTJV01000008">
    <property type="protein sequence ID" value="RFM32943.1"/>
    <property type="molecule type" value="Genomic_DNA"/>
</dbReference>
<name>A0A3E1NYD9_9BACT</name>
<dbReference type="SUPFAM" id="SSF52833">
    <property type="entry name" value="Thioredoxin-like"/>
    <property type="match status" value="1"/>
</dbReference>
<dbReference type="Gene3D" id="1.25.40.10">
    <property type="entry name" value="Tetratricopeptide repeat domain"/>
    <property type="match status" value="1"/>
</dbReference>
<dbReference type="SUPFAM" id="SSF48452">
    <property type="entry name" value="TPR-like"/>
    <property type="match status" value="1"/>
</dbReference>
<dbReference type="InterPro" id="IPR036249">
    <property type="entry name" value="Thioredoxin-like_sf"/>
</dbReference>
<evidence type="ECO:0000259" key="2">
    <source>
        <dbReference type="Pfam" id="PF00578"/>
    </source>
</evidence>
<dbReference type="Gene3D" id="3.40.30.10">
    <property type="entry name" value="Glutaredoxin"/>
    <property type="match status" value="1"/>
</dbReference>
<organism evidence="3 4">
    <name type="scientific">Chitinophaga silvisoli</name>
    <dbReference type="NCBI Taxonomy" id="2291814"/>
    <lineage>
        <taxon>Bacteria</taxon>
        <taxon>Pseudomonadati</taxon>
        <taxon>Bacteroidota</taxon>
        <taxon>Chitinophagia</taxon>
        <taxon>Chitinophagales</taxon>
        <taxon>Chitinophagaceae</taxon>
        <taxon>Chitinophaga</taxon>
    </lineage>
</organism>
<dbReference type="AlphaFoldDB" id="A0A3E1NYD9"/>
<feature type="chain" id="PRO_5017814703" description="Alkyl hydroperoxide reductase subunit C/ Thiol specific antioxidant domain-containing protein" evidence="1">
    <location>
        <begin position="22"/>
        <end position="411"/>
    </location>
</feature>
<evidence type="ECO:0000256" key="1">
    <source>
        <dbReference type="SAM" id="SignalP"/>
    </source>
</evidence>
<gene>
    <name evidence="3" type="ORF">DXN04_21140</name>
</gene>
<evidence type="ECO:0000313" key="3">
    <source>
        <dbReference type="EMBL" id="RFM32943.1"/>
    </source>
</evidence>
<proteinExistence type="predicted"/>
<accession>A0A3E1NYD9</accession>
<dbReference type="Pfam" id="PF00578">
    <property type="entry name" value="AhpC-TSA"/>
    <property type="match status" value="1"/>
</dbReference>
<reference evidence="3 4" key="1">
    <citation type="submission" date="2018-08" db="EMBL/GenBank/DDBJ databases">
        <title>Chitinophaga sp. K20C18050901, a novel bacterium isolated from forest soil.</title>
        <authorList>
            <person name="Wang C."/>
        </authorList>
    </citation>
    <scope>NUCLEOTIDE SEQUENCE [LARGE SCALE GENOMIC DNA]</scope>
    <source>
        <strain evidence="3 4">K20C18050901</strain>
    </source>
</reference>
<sequence>MMKYYNFLCLSLCMLSFRAVAQYKPEYAYLEPAVRCQLAPIVMEKMIEQQEANNFDADNSKVVCARAYAEKGDFKKVNSWIAQIKGAGAKRWAISEAAQALVAGKRFNEAEQLVLPYIDTDPRRFDTIYPNWYLRQSYITTYGVSILYSYAAVLYQKGDYTNGIKYFKKAEDAQTSGGFYHAREEELGALLLMQTGNRVEAIKRMRVLLSWGLNRPAAFLSAAKDLFTTYYFKINSYQQYVDSITKSNRQRMMAAVNLRQEMRTMPDVLLKDMKGNDFSLKSLRGKTVFVYMWSLPETNFKDNSFAEVQRAKEYYAKDTNVVFICIHSSENIPGADIAAKQYLESRQIDLPLYIDPQNFEHPNKTLAHQLAASESGQWLFLDRGAKISWWTRDLRPENAFESIKAYIDATK</sequence>
<dbReference type="OrthoDB" id="9815205at2"/>
<feature type="domain" description="Alkyl hydroperoxide reductase subunit C/ Thiol specific antioxidant" evidence="2">
    <location>
        <begin position="264"/>
        <end position="357"/>
    </location>
</feature>
<dbReference type="InterPro" id="IPR011990">
    <property type="entry name" value="TPR-like_helical_dom_sf"/>
</dbReference>
<dbReference type="RefSeq" id="WP_116855379.1">
    <property type="nucleotide sequence ID" value="NZ_QTJV01000008.1"/>
</dbReference>
<evidence type="ECO:0000313" key="4">
    <source>
        <dbReference type="Proteomes" id="UP000261174"/>
    </source>
</evidence>
<protein>
    <recommendedName>
        <fullName evidence="2">Alkyl hydroperoxide reductase subunit C/ Thiol specific antioxidant domain-containing protein</fullName>
    </recommendedName>
</protein>
<keyword evidence="4" id="KW-1185">Reference proteome</keyword>
<feature type="signal peptide" evidence="1">
    <location>
        <begin position="1"/>
        <end position="21"/>
    </location>
</feature>
<keyword evidence="1" id="KW-0732">Signal</keyword>
<dbReference type="GO" id="GO:0016491">
    <property type="term" value="F:oxidoreductase activity"/>
    <property type="evidence" value="ECO:0007669"/>
    <property type="project" value="InterPro"/>
</dbReference>